<dbReference type="GO" id="GO:0005829">
    <property type="term" value="C:cytosol"/>
    <property type="evidence" value="ECO:0007669"/>
    <property type="project" value="TreeGrafter"/>
</dbReference>
<dbReference type="AlphaFoldDB" id="A0A1H4IQC5"/>
<keyword evidence="3" id="KW-1185">Reference proteome</keyword>
<evidence type="ECO:0000313" key="2">
    <source>
        <dbReference type="EMBL" id="SEB35866.1"/>
    </source>
</evidence>
<sequence>MSLSADAKEGTMAQIIEHEPPYTVGYFVGSLAKNSINRRLSTALVKLAPPELQMSEISFSDLPLYSWDYDEDYPQVARDFKASIAEKDAVLFITPEYNRSIPGALKNAIDWASRPYGQNAFSRKPSAVIGASAGAIGTALAQQSLRAVLSFCNSPQLSAPEAYIHMTPDLITDDGEVTNESTEAFLRGYMDEFSAHIQRVLTVVPQQR</sequence>
<dbReference type="InterPro" id="IPR029039">
    <property type="entry name" value="Flavoprotein-like_sf"/>
</dbReference>
<dbReference type="EMBL" id="FNRY01000001">
    <property type="protein sequence ID" value="SEB35866.1"/>
    <property type="molecule type" value="Genomic_DNA"/>
</dbReference>
<gene>
    <name evidence="2" type="ORF">SAMN04489806_0110</name>
</gene>
<dbReference type="PANTHER" id="PTHR30543">
    <property type="entry name" value="CHROMATE REDUCTASE"/>
    <property type="match status" value="1"/>
</dbReference>
<name>A0A1H4IQC5_9MICO</name>
<proteinExistence type="predicted"/>
<evidence type="ECO:0000313" key="3">
    <source>
        <dbReference type="Proteomes" id="UP000199183"/>
    </source>
</evidence>
<evidence type="ECO:0000259" key="1">
    <source>
        <dbReference type="Pfam" id="PF03358"/>
    </source>
</evidence>
<dbReference type="InterPro" id="IPR005025">
    <property type="entry name" value="FMN_Rdtase-like_dom"/>
</dbReference>
<dbReference type="Pfam" id="PF03358">
    <property type="entry name" value="FMN_red"/>
    <property type="match status" value="1"/>
</dbReference>
<dbReference type="GO" id="GO:0010181">
    <property type="term" value="F:FMN binding"/>
    <property type="evidence" value="ECO:0007669"/>
    <property type="project" value="TreeGrafter"/>
</dbReference>
<feature type="domain" description="NADPH-dependent FMN reductase-like" evidence="1">
    <location>
        <begin position="24"/>
        <end position="166"/>
    </location>
</feature>
<dbReference type="PANTHER" id="PTHR30543:SF21">
    <property type="entry name" value="NAD(P)H-DEPENDENT FMN REDUCTASE LOT6"/>
    <property type="match status" value="1"/>
</dbReference>
<dbReference type="Gene3D" id="3.40.50.360">
    <property type="match status" value="1"/>
</dbReference>
<dbReference type="SUPFAM" id="SSF52218">
    <property type="entry name" value="Flavoproteins"/>
    <property type="match status" value="1"/>
</dbReference>
<protein>
    <submittedName>
        <fullName evidence="2">NAD(P)H-dependent FMN reductase</fullName>
    </submittedName>
</protein>
<accession>A0A1H4IQC5</accession>
<dbReference type="InterPro" id="IPR050712">
    <property type="entry name" value="NAD(P)H-dep_reductase"/>
</dbReference>
<reference evidence="2" key="1">
    <citation type="submission" date="2016-10" db="EMBL/GenBank/DDBJ databases">
        <authorList>
            <person name="de Groot N.N."/>
        </authorList>
    </citation>
    <scope>NUCLEOTIDE SEQUENCE [LARGE SCALE GENOMIC DNA]</scope>
    <source>
        <strain evidence="2">DSM 21799</strain>
    </source>
</reference>
<organism evidence="2 3">
    <name type="scientific">Paramicrobacterium humi</name>
    <dbReference type="NCBI Taxonomy" id="640635"/>
    <lineage>
        <taxon>Bacteria</taxon>
        <taxon>Bacillati</taxon>
        <taxon>Actinomycetota</taxon>
        <taxon>Actinomycetes</taxon>
        <taxon>Micrococcales</taxon>
        <taxon>Microbacteriaceae</taxon>
        <taxon>Paramicrobacterium</taxon>
    </lineage>
</organism>
<dbReference type="Proteomes" id="UP000199183">
    <property type="component" value="Unassembled WGS sequence"/>
</dbReference>
<dbReference type="GO" id="GO:0016491">
    <property type="term" value="F:oxidoreductase activity"/>
    <property type="evidence" value="ECO:0007669"/>
    <property type="project" value="InterPro"/>
</dbReference>
<dbReference type="STRING" id="640635.SAMN04489806_0110"/>